<reference evidence="1" key="1">
    <citation type="submission" date="2020-04" db="EMBL/GenBank/DDBJ databases">
        <authorList>
            <person name="Chiriac C."/>
            <person name="Salcher M."/>
            <person name="Ghai R."/>
            <person name="Kavagutti S V."/>
        </authorList>
    </citation>
    <scope>NUCLEOTIDE SEQUENCE</scope>
</reference>
<proteinExistence type="predicted"/>
<sequence length="76" mass="8777">MKWIDVGGAMVNFEKVTFVMKNVDEQSNLYALRFHYSPAEYLETKFLDSKMMDDFFINLNGILNRGKSDMGTAVKD</sequence>
<accession>A0A6J5LL80</accession>
<name>A0A6J5LL80_9CAUD</name>
<organism evidence="1">
    <name type="scientific">uncultured Caudovirales phage</name>
    <dbReference type="NCBI Taxonomy" id="2100421"/>
    <lineage>
        <taxon>Viruses</taxon>
        <taxon>Duplodnaviria</taxon>
        <taxon>Heunggongvirae</taxon>
        <taxon>Uroviricota</taxon>
        <taxon>Caudoviricetes</taxon>
        <taxon>Peduoviridae</taxon>
        <taxon>Maltschvirus</taxon>
        <taxon>Maltschvirus maltsch</taxon>
    </lineage>
</organism>
<protein>
    <submittedName>
        <fullName evidence="1">Uncharacterized protein</fullName>
    </submittedName>
</protein>
<gene>
    <name evidence="1" type="ORF">UFOVP256_34</name>
</gene>
<evidence type="ECO:0000313" key="1">
    <source>
        <dbReference type="EMBL" id="CAB4132429.1"/>
    </source>
</evidence>
<dbReference type="EMBL" id="LR796263">
    <property type="protein sequence ID" value="CAB4132429.1"/>
    <property type="molecule type" value="Genomic_DNA"/>
</dbReference>